<feature type="compositionally biased region" description="Basic residues" evidence="2">
    <location>
        <begin position="408"/>
        <end position="417"/>
    </location>
</feature>
<dbReference type="InterPro" id="IPR035979">
    <property type="entry name" value="RBD_domain_sf"/>
</dbReference>
<dbReference type="SUPFAM" id="SSF54928">
    <property type="entry name" value="RNA-binding domain, RBD"/>
    <property type="match status" value="1"/>
</dbReference>
<dbReference type="EMBL" id="HBNR01053575">
    <property type="protein sequence ID" value="CAE4619033.1"/>
    <property type="molecule type" value="Transcribed_RNA"/>
</dbReference>
<dbReference type="Gene3D" id="3.30.70.330">
    <property type="match status" value="1"/>
</dbReference>
<gene>
    <name evidence="4" type="ORF">AMON00008_LOCUS37611</name>
</gene>
<feature type="region of interest" description="Disordered" evidence="2">
    <location>
        <begin position="95"/>
        <end position="194"/>
    </location>
</feature>
<protein>
    <recommendedName>
        <fullName evidence="3">RRM domain-containing protein</fullName>
    </recommendedName>
</protein>
<feature type="compositionally biased region" description="Low complexity" evidence="2">
    <location>
        <begin position="95"/>
        <end position="112"/>
    </location>
</feature>
<dbReference type="GO" id="GO:0003723">
    <property type="term" value="F:RNA binding"/>
    <property type="evidence" value="ECO:0007669"/>
    <property type="project" value="UniProtKB-UniRule"/>
</dbReference>
<evidence type="ECO:0000259" key="3">
    <source>
        <dbReference type="PROSITE" id="PS50102"/>
    </source>
</evidence>
<dbReference type="InterPro" id="IPR007201">
    <property type="entry name" value="Mei2-like_Rrm_C"/>
</dbReference>
<dbReference type="InterPro" id="IPR000504">
    <property type="entry name" value="RRM_dom"/>
</dbReference>
<reference evidence="4" key="1">
    <citation type="submission" date="2021-01" db="EMBL/GenBank/DDBJ databases">
        <authorList>
            <person name="Corre E."/>
            <person name="Pelletier E."/>
            <person name="Niang G."/>
            <person name="Scheremetjew M."/>
            <person name="Finn R."/>
            <person name="Kale V."/>
            <person name="Holt S."/>
            <person name="Cochrane G."/>
            <person name="Meng A."/>
            <person name="Brown T."/>
            <person name="Cohen L."/>
        </authorList>
    </citation>
    <scope>NUCLEOTIDE SEQUENCE</scope>
    <source>
        <strain evidence="4">CCMP3105</strain>
    </source>
</reference>
<name>A0A7S4RM64_9DINO</name>
<proteinExistence type="predicted"/>
<feature type="compositionally biased region" description="Low complexity" evidence="2">
    <location>
        <begin position="123"/>
        <end position="132"/>
    </location>
</feature>
<evidence type="ECO:0000313" key="4">
    <source>
        <dbReference type="EMBL" id="CAE4619033.1"/>
    </source>
</evidence>
<feature type="compositionally biased region" description="Pro residues" evidence="2">
    <location>
        <begin position="113"/>
        <end position="122"/>
    </location>
</feature>
<organism evidence="4">
    <name type="scientific">Alexandrium monilatum</name>
    <dbReference type="NCBI Taxonomy" id="311494"/>
    <lineage>
        <taxon>Eukaryota</taxon>
        <taxon>Sar</taxon>
        <taxon>Alveolata</taxon>
        <taxon>Dinophyceae</taxon>
        <taxon>Gonyaulacales</taxon>
        <taxon>Pyrocystaceae</taxon>
        <taxon>Alexandrium</taxon>
    </lineage>
</organism>
<feature type="domain" description="RRM" evidence="3">
    <location>
        <begin position="269"/>
        <end position="354"/>
    </location>
</feature>
<evidence type="ECO:0000256" key="2">
    <source>
        <dbReference type="SAM" id="MobiDB-lite"/>
    </source>
</evidence>
<dbReference type="PROSITE" id="PS50102">
    <property type="entry name" value="RRM"/>
    <property type="match status" value="1"/>
</dbReference>
<evidence type="ECO:0000256" key="1">
    <source>
        <dbReference type="PROSITE-ProRule" id="PRU00176"/>
    </source>
</evidence>
<feature type="compositionally biased region" description="Polar residues" evidence="2">
    <location>
        <begin position="140"/>
        <end position="149"/>
    </location>
</feature>
<feature type="region of interest" description="Disordered" evidence="2">
    <location>
        <begin position="382"/>
        <end position="417"/>
    </location>
</feature>
<dbReference type="InterPro" id="IPR012677">
    <property type="entry name" value="Nucleotide-bd_a/b_plait_sf"/>
</dbReference>
<dbReference type="AlphaFoldDB" id="A0A7S4RM64"/>
<accession>A0A7S4RM64</accession>
<keyword evidence="1" id="KW-0694">RNA-binding</keyword>
<dbReference type="Pfam" id="PF04059">
    <property type="entry name" value="RRM_2"/>
    <property type="match status" value="1"/>
</dbReference>
<sequence length="417" mass="47003">MAEFRVALNSPVVSVLDQRFWPIGNSFLNLVDSEEDFGEVVRPRSRSCPGMICSAPNVSSAISTTTEEPQEWVAKRSGSRRKSVQFFIQEVMQQQQLRRRQQQQQQQQDQLQPLPPTPPPPQQEESQPQQQPRTGLRSLPASSRPTSLVTKVAFQVDFPERGSPSNAETTGRRTDATSVEELDPTSPVSAKSRSSWADAWCEELEEEGREEEVMSPTTRQEWAAFQEELASPTSPTKRVWGAMTRAWQEAEEARGQGSRQEGWRDADITTLMIQNLPGNLTQRSLKMAMDNLGFEGQYDFLYLPTAFGSGASHGYAFVNFPVPASAQRLREIWDRRRPWGRGMEKPLHIRPAVLQGLEANTARWNSAKMRRVRNPEHRPMVLQVNALEDGADPGSPAPSDGGRSSTGRSRRSRHQRR</sequence>